<protein>
    <submittedName>
        <fullName evidence="1">Uncharacterized protein</fullName>
    </submittedName>
</protein>
<accession>A0A4Y7SQQ3</accession>
<sequence>MYDHTLGRIRDSDDASIAFRVFSWVLCAHPDVLSPHCLQRALSFDPETKAFDKDDITPIPLILSACQGLVVAGETVRFIHYSTYEYMKRAELDNLPDPHFLAAITCLVGALPLRIISVIDPFSRLLNQPLVSSIHLRARRPLFGM</sequence>
<dbReference type="OrthoDB" id="1577640at2759"/>
<proteinExistence type="predicted"/>
<dbReference type="AlphaFoldDB" id="A0A4Y7SQQ3"/>
<reference evidence="1 2" key="1">
    <citation type="journal article" date="2019" name="Nat. Ecol. Evol.">
        <title>Megaphylogeny resolves global patterns of mushroom evolution.</title>
        <authorList>
            <person name="Varga T."/>
            <person name="Krizsan K."/>
            <person name="Foldi C."/>
            <person name="Dima B."/>
            <person name="Sanchez-Garcia M."/>
            <person name="Sanchez-Ramirez S."/>
            <person name="Szollosi G.J."/>
            <person name="Szarkandi J.G."/>
            <person name="Papp V."/>
            <person name="Albert L."/>
            <person name="Andreopoulos W."/>
            <person name="Angelini C."/>
            <person name="Antonin V."/>
            <person name="Barry K.W."/>
            <person name="Bougher N.L."/>
            <person name="Buchanan P."/>
            <person name="Buyck B."/>
            <person name="Bense V."/>
            <person name="Catcheside P."/>
            <person name="Chovatia M."/>
            <person name="Cooper J."/>
            <person name="Damon W."/>
            <person name="Desjardin D."/>
            <person name="Finy P."/>
            <person name="Geml J."/>
            <person name="Haridas S."/>
            <person name="Hughes K."/>
            <person name="Justo A."/>
            <person name="Karasinski D."/>
            <person name="Kautmanova I."/>
            <person name="Kiss B."/>
            <person name="Kocsube S."/>
            <person name="Kotiranta H."/>
            <person name="LaButti K.M."/>
            <person name="Lechner B.E."/>
            <person name="Liimatainen K."/>
            <person name="Lipzen A."/>
            <person name="Lukacs Z."/>
            <person name="Mihaltcheva S."/>
            <person name="Morgado L.N."/>
            <person name="Niskanen T."/>
            <person name="Noordeloos M.E."/>
            <person name="Ohm R.A."/>
            <person name="Ortiz-Santana B."/>
            <person name="Ovrebo C."/>
            <person name="Racz N."/>
            <person name="Riley R."/>
            <person name="Savchenko A."/>
            <person name="Shiryaev A."/>
            <person name="Soop K."/>
            <person name="Spirin V."/>
            <person name="Szebenyi C."/>
            <person name="Tomsovsky M."/>
            <person name="Tulloss R.E."/>
            <person name="Uehling J."/>
            <person name="Grigoriev I.V."/>
            <person name="Vagvolgyi C."/>
            <person name="Papp T."/>
            <person name="Martin F.M."/>
            <person name="Miettinen O."/>
            <person name="Hibbett D.S."/>
            <person name="Nagy L.G."/>
        </authorList>
    </citation>
    <scope>NUCLEOTIDE SEQUENCE [LARGE SCALE GENOMIC DNA]</scope>
    <source>
        <strain evidence="1 2">FP101781</strain>
    </source>
</reference>
<keyword evidence="2" id="KW-1185">Reference proteome</keyword>
<name>A0A4Y7SQQ3_COPMI</name>
<evidence type="ECO:0000313" key="1">
    <source>
        <dbReference type="EMBL" id="TEB24200.1"/>
    </source>
</evidence>
<gene>
    <name evidence="1" type="ORF">FA13DRAFT_1797426</name>
</gene>
<organism evidence="1 2">
    <name type="scientific">Coprinellus micaceus</name>
    <name type="common">Glistening ink-cap mushroom</name>
    <name type="synonym">Coprinus micaceus</name>
    <dbReference type="NCBI Taxonomy" id="71717"/>
    <lineage>
        <taxon>Eukaryota</taxon>
        <taxon>Fungi</taxon>
        <taxon>Dikarya</taxon>
        <taxon>Basidiomycota</taxon>
        <taxon>Agaricomycotina</taxon>
        <taxon>Agaricomycetes</taxon>
        <taxon>Agaricomycetidae</taxon>
        <taxon>Agaricales</taxon>
        <taxon>Agaricineae</taxon>
        <taxon>Psathyrellaceae</taxon>
        <taxon>Coprinellus</taxon>
    </lineage>
</organism>
<dbReference type="Proteomes" id="UP000298030">
    <property type="component" value="Unassembled WGS sequence"/>
</dbReference>
<evidence type="ECO:0000313" key="2">
    <source>
        <dbReference type="Proteomes" id="UP000298030"/>
    </source>
</evidence>
<dbReference type="EMBL" id="QPFP01000069">
    <property type="protein sequence ID" value="TEB24200.1"/>
    <property type="molecule type" value="Genomic_DNA"/>
</dbReference>
<comment type="caution">
    <text evidence="1">The sequence shown here is derived from an EMBL/GenBank/DDBJ whole genome shotgun (WGS) entry which is preliminary data.</text>
</comment>